<protein>
    <submittedName>
        <fullName evidence="2">Uncharacterized protein</fullName>
    </submittedName>
</protein>
<dbReference type="PROSITE" id="PS51257">
    <property type="entry name" value="PROKAR_LIPOPROTEIN"/>
    <property type="match status" value="1"/>
</dbReference>
<evidence type="ECO:0000313" key="3">
    <source>
        <dbReference type="Proteomes" id="UP001167796"/>
    </source>
</evidence>
<keyword evidence="3" id="KW-1185">Reference proteome</keyword>
<dbReference type="Proteomes" id="UP001167796">
    <property type="component" value="Unassembled WGS sequence"/>
</dbReference>
<keyword evidence="1" id="KW-0732">Signal</keyword>
<reference evidence="2" key="1">
    <citation type="submission" date="2023-07" db="EMBL/GenBank/DDBJ databases">
        <authorList>
            <person name="Kim M.K."/>
        </authorList>
    </citation>
    <scope>NUCLEOTIDE SEQUENCE</scope>
    <source>
        <strain evidence="2">M29</strain>
    </source>
</reference>
<organism evidence="2 3">
    <name type="scientific">Hymenobacter mellowenesis</name>
    <dbReference type="NCBI Taxonomy" id="3063995"/>
    <lineage>
        <taxon>Bacteria</taxon>
        <taxon>Pseudomonadati</taxon>
        <taxon>Bacteroidota</taxon>
        <taxon>Cytophagia</taxon>
        <taxon>Cytophagales</taxon>
        <taxon>Hymenobacteraceae</taxon>
        <taxon>Hymenobacter</taxon>
    </lineage>
</organism>
<sequence>MKALFPLVLAAALASCSTAAEQSPDRAAAADYLKQHLGDPKSYEPVSWQAEPFRQRHADAEQAVAALRAYESDRKFQVSAYEKYKTALEQNFAPADVAHFKKYYQDCTRRSDSLRTIATKLRDSTDSTRLGTLLHHVYRAKNKTGGLELDTAAFFVSQAGAVKPYSL</sequence>
<dbReference type="RefSeq" id="WP_305013695.1">
    <property type="nucleotide sequence ID" value="NZ_JAUQSX010000014.1"/>
</dbReference>
<evidence type="ECO:0000256" key="1">
    <source>
        <dbReference type="SAM" id="SignalP"/>
    </source>
</evidence>
<feature type="chain" id="PRO_5045055335" evidence="1">
    <location>
        <begin position="20"/>
        <end position="167"/>
    </location>
</feature>
<gene>
    <name evidence="2" type="ORF">Q5H92_21855</name>
</gene>
<accession>A0ABT9AGM7</accession>
<proteinExistence type="predicted"/>
<comment type="caution">
    <text evidence="2">The sequence shown here is derived from an EMBL/GenBank/DDBJ whole genome shotgun (WGS) entry which is preliminary data.</text>
</comment>
<dbReference type="EMBL" id="JAUQSX010000014">
    <property type="protein sequence ID" value="MDO7849025.1"/>
    <property type="molecule type" value="Genomic_DNA"/>
</dbReference>
<name>A0ABT9AGM7_9BACT</name>
<evidence type="ECO:0000313" key="2">
    <source>
        <dbReference type="EMBL" id="MDO7849025.1"/>
    </source>
</evidence>
<feature type="signal peptide" evidence="1">
    <location>
        <begin position="1"/>
        <end position="19"/>
    </location>
</feature>